<reference evidence="3 4" key="1">
    <citation type="submission" date="2016-06" db="EMBL/GenBank/DDBJ databases">
        <title>Adaptive Radiation by Waves of Gene Transfer Leads to Fine-Scale Resource Partitioning in Marine Microbes.</title>
        <authorList>
            <person name="Hehemann J.-H."/>
            <person name="Arevalo P."/>
            <person name="Datta M.S."/>
            <person name="Yu X."/>
            <person name="Corzett C."/>
            <person name="Henschel A."/>
            <person name="Preheim S.P."/>
            <person name="Timberlake S."/>
            <person name="Alm E.J."/>
            <person name="Polz M.F."/>
        </authorList>
    </citation>
    <scope>NUCLEOTIDE SEQUENCE [LARGE SCALE GENOMIC DNA]</scope>
    <source>
        <strain evidence="3 4">FF50</strain>
    </source>
</reference>
<dbReference type="KEGG" id="vbr:A6E01_17770"/>
<dbReference type="RefSeq" id="WP_065210892.1">
    <property type="nucleotide sequence ID" value="NZ_CP016178.1"/>
</dbReference>
<evidence type="ECO:0000313" key="4">
    <source>
        <dbReference type="Proteomes" id="UP000092018"/>
    </source>
</evidence>
<dbReference type="AlphaFoldDB" id="A0AAN0XYM7"/>
<organism evidence="3 4">
    <name type="scientific">Vibrio breoganii</name>
    <dbReference type="NCBI Taxonomy" id="553239"/>
    <lineage>
        <taxon>Bacteria</taxon>
        <taxon>Pseudomonadati</taxon>
        <taxon>Pseudomonadota</taxon>
        <taxon>Gammaproteobacteria</taxon>
        <taxon>Vibrionales</taxon>
        <taxon>Vibrionaceae</taxon>
        <taxon>Vibrio</taxon>
    </lineage>
</organism>
<dbReference type="Pfam" id="PF13643">
    <property type="entry name" value="DUF4145"/>
    <property type="match status" value="1"/>
</dbReference>
<accession>A0AAN0XYM7</accession>
<dbReference type="InterPro" id="IPR025285">
    <property type="entry name" value="DUF4145"/>
</dbReference>
<dbReference type="EMBL" id="CP016178">
    <property type="protein sequence ID" value="ANO35023.1"/>
    <property type="molecule type" value="Genomic_DNA"/>
</dbReference>
<dbReference type="Proteomes" id="UP000092018">
    <property type="component" value="Chromosome 2"/>
</dbReference>
<feature type="region of interest" description="Disordered" evidence="1">
    <location>
        <begin position="506"/>
        <end position="535"/>
    </location>
</feature>
<evidence type="ECO:0000259" key="2">
    <source>
        <dbReference type="Pfam" id="PF13643"/>
    </source>
</evidence>
<sequence>MSHNQVSQTQHTSLFTTQSVDNYAFLQSELNELYIQAIQAEKYATSDTQSSLAKMRLFVELACHELGRFYGLKPPVSGDLINKIKQLEASSKIDAWVIESMNTLRYLGNQSVHISESHGHFVAQITLSHSRMRELMQEMHDIAKYVAGKLLNISQNQMPEWQENHSLELADSVALALSGSNQSSYGIAKYFLDKLSSKEFGNKQQRANWQLDLEYWSDKAVLQGCTDTWLLLANAYAEKHLVDKTSQEIKELYKKTLLFDKDGEALLGFGLYLTRIGESKLGLDYLAESAMKGNHEALSFMLSVTYKLDNNAYLEFVQQGLKVQHKASLTLELFEKIKRYEANPQDEVALRSLRSGLIEAEAKKAPAVNFFKGYAAFISDNKAVCKDLSSQERADLMVASYEDLPIALEVEALLVDVIAQAEGHQAFLTKIFDRAVAQTDDSQKVAHIKSVVALRSIDLFKEMRSVKTPMPLRQMLQEAANEGDAEARTYMNSTEGRALLKKGGFGVEGNVGRKAGVKKAKDRKKNKAAKKARRK</sequence>
<protein>
    <recommendedName>
        <fullName evidence="2">DUF4145 domain-containing protein</fullName>
    </recommendedName>
</protein>
<gene>
    <name evidence="3" type="ORF">A6E01_17770</name>
</gene>
<name>A0AAN0XYM7_9VIBR</name>
<feature type="compositionally biased region" description="Basic residues" evidence="1">
    <location>
        <begin position="515"/>
        <end position="535"/>
    </location>
</feature>
<evidence type="ECO:0000256" key="1">
    <source>
        <dbReference type="SAM" id="MobiDB-lite"/>
    </source>
</evidence>
<feature type="domain" description="DUF4145" evidence="2">
    <location>
        <begin position="39"/>
        <end position="114"/>
    </location>
</feature>
<proteinExistence type="predicted"/>
<evidence type="ECO:0000313" key="3">
    <source>
        <dbReference type="EMBL" id="ANO35023.1"/>
    </source>
</evidence>